<keyword evidence="3" id="KW-0964">Secreted</keyword>
<dbReference type="InterPro" id="IPR045717">
    <property type="entry name" value="CHRDL1/2"/>
</dbReference>
<organism evidence="9 10">
    <name type="scientific">Polypterus senegalus</name>
    <name type="common">Senegal bichir</name>
    <dbReference type="NCBI Taxonomy" id="55291"/>
    <lineage>
        <taxon>Eukaryota</taxon>
        <taxon>Metazoa</taxon>
        <taxon>Chordata</taxon>
        <taxon>Craniata</taxon>
        <taxon>Vertebrata</taxon>
        <taxon>Euteleostomi</taxon>
        <taxon>Actinopterygii</taxon>
        <taxon>Polypteriformes</taxon>
        <taxon>Polypteridae</taxon>
        <taxon>Polypterus</taxon>
    </lineage>
</organism>
<keyword evidence="5" id="KW-0677">Repeat</keyword>
<proteinExistence type="predicted"/>
<name>A0A8X8BGE9_POLSE</name>
<keyword evidence="4" id="KW-0732">Signal</keyword>
<evidence type="ECO:0000313" key="9">
    <source>
        <dbReference type="EMBL" id="KAG2457048.1"/>
    </source>
</evidence>
<evidence type="ECO:0000256" key="7">
    <source>
        <dbReference type="SAM" id="MobiDB-lite"/>
    </source>
</evidence>
<keyword evidence="2" id="KW-0217">Developmental protein</keyword>
<dbReference type="EMBL" id="JAATIS010008602">
    <property type="protein sequence ID" value="KAG2457048.1"/>
    <property type="molecule type" value="Genomic_DNA"/>
</dbReference>
<evidence type="ECO:0000256" key="5">
    <source>
        <dbReference type="ARBA" id="ARBA00022737"/>
    </source>
</evidence>
<feature type="region of interest" description="Disordered" evidence="7">
    <location>
        <begin position="138"/>
        <end position="167"/>
    </location>
</feature>
<reference evidence="9 10" key="1">
    <citation type="journal article" date="2021" name="Cell">
        <title>Tracing the genetic footprints of vertebrate landing in non-teleost ray-finned fishes.</title>
        <authorList>
            <person name="Bi X."/>
            <person name="Wang K."/>
            <person name="Yang L."/>
            <person name="Pan H."/>
            <person name="Jiang H."/>
            <person name="Wei Q."/>
            <person name="Fang M."/>
            <person name="Yu H."/>
            <person name="Zhu C."/>
            <person name="Cai Y."/>
            <person name="He Y."/>
            <person name="Gan X."/>
            <person name="Zeng H."/>
            <person name="Yu D."/>
            <person name="Zhu Y."/>
            <person name="Jiang H."/>
            <person name="Qiu Q."/>
            <person name="Yang H."/>
            <person name="Zhang Y.E."/>
            <person name="Wang W."/>
            <person name="Zhu M."/>
            <person name="He S."/>
            <person name="Zhang G."/>
        </authorList>
    </citation>
    <scope>NUCLEOTIDE SEQUENCE [LARGE SCALE GENOMIC DNA]</scope>
    <source>
        <strain evidence="9">Bchr_013</strain>
    </source>
</reference>
<feature type="non-terminal residue" evidence="9">
    <location>
        <position position="596"/>
    </location>
</feature>
<dbReference type="PANTHER" id="PTHR46303:SF3">
    <property type="entry name" value="CHORDIN-LIKE PROTEIN 2"/>
    <property type="match status" value="1"/>
</dbReference>
<evidence type="ECO:0000256" key="1">
    <source>
        <dbReference type="ARBA" id="ARBA00004613"/>
    </source>
</evidence>
<dbReference type="Pfam" id="PF00093">
    <property type="entry name" value="VWC"/>
    <property type="match status" value="1"/>
</dbReference>
<dbReference type="SMART" id="SM00214">
    <property type="entry name" value="VWC"/>
    <property type="match status" value="2"/>
</dbReference>
<dbReference type="FunFam" id="2.10.70.10:FF:000005">
    <property type="entry name" value="Chordin-like 1, isoform CRA_c"/>
    <property type="match status" value="1"/>
</dbReference>
<sequence>MENPEYLFSLDINQKIDSEQHQFFRNSYKEKDFLKDHVRAVKQGSEGNAHTSGDLTLLTSFLQNRLDIKVHRKKTAKTEKPHFTLPLNPKRKVTTKIPKIPKQLPILDDCYSDSLLLKLGFAQLRPAISDSIKDLAENKPLPPIGTLPQTDRKEADSEEQIHNVQVTEEQDTEAFFMTQVDDLPESEWLLNSESNEKTMSKTETKEENAVPEKYKGFEELMDARPDSTMLEPVGIQQNVRALQYALKHLLVYRDNKARLDTVQRPFMSKEKTVKPQLPEPRKSKGEKVEECLTKIKESTAITEVPLVSLLQDRKARRRKHAEALDLLKELQQNYTKVHDNALQQAAEIEKHTQDILSKTGSINCVNIKCSTPPCENPVTETQQCCPKCVACTYSGKTYSHGEVWHPVLRPHRILECILCTCKDGTQECKKMACPSEYPCEYPVKIEGKCCKTCPELKEEDSKTQCPLDDINSLLVYKDESTYLNGMKKIAIEKEGSEEIEVFIWKTGEGSPQVTEVHKMQKKEFAELPENFTLMTRINEDHSQEIPPGPLDVTFGSVPLEEDLAGSGPCDVTSRLKPIVEDPYEPDPFDLTSWLPL</sequence>
<dbReference type="GO" id="GO:0048731">
    <property type="term" value="P:system development"/>
    <property type="evidence" value="ECO:0007669"/>
    <property type="project" value="UniProtKB-ARBA"/>
</dbReference>
<feature type="compositionally biased region" description="Basic and acidic residues" evidence="7">
    <location>
        <begin position="150"/>
        <end position="161"/>
    </location>
</feature>
<comment type="subcellular location">
    <subcellularLocation>
        <location evidence="1">Secreted</location>
    </subcellularLocation>
</comment>
<gene>
    <name evidence="9" type="primary">Chrdl2</name>
    <name evidence="9" type="ORF">GTO96_0013769</name>
</gene>
<dbReference type="AlphaFoldDB" id="A0A8X8BGE9"/>
<dbReference type="GO" id="GO:0005615">
    <property type="term" value="C:extracellular space"/>
    <property type="evidence" value="ECO:0007669"/>
    <property type="project" value="TreeGrafter"/>
</dbReference>
<dbReference type="PANTHER" id="PTHR46303">
    <property type="entry name" value="VWFC DOMAIN-CONTAINING PROTEIN"/>
    <property type="match status" value="1"/>
</dbReference>
<evidence type="ECO:0000256" key="2">
    <source>
        <dbReference type="ARBA" id="ARBA00022473"/>
    </source>
</evidence>
<dbReference type="GO" id="GO:0036122">
    <property type="term" value="F:BMP binding"/>
    <property type="evidence" value="ECO:0007669"/>
    <property type="project" value="TreeGrafter"/>
</dbReference>
<evidence type="ECO:0000256" key="3">
    <source>
        <dbReference type="ARBA" id="ARBA00022525"/>
    </source>
</evidence>
<dbReference type="InterPro" id="IPR001007">
    <property type="entry name" value="VWF_dom"/>
</dbReference>
<evidence type="ECO:0000313" key="10">
    <source>
        <dbReference type="Proteomes" id="UP000886611"/>
    </source>
</evidence>
<evidence type="ECO:0000256" key="4">
    <source>
        <dbReference type="ARBA" id="ARBA00022729"/>
    </source>
</evidence>
<dbReference type="GO" id="GO:0030154">
    <property type="term" value="P:cell differentiation"/>
    <property type="evidence" value="ECO:0007669"/>
    <property type="project" value="TreeGrafter"/>
</dbReference>
<dbReference type="GO" id="GO:0030514">
    <property type="term" value="P:negative regulation of BMP signaling pathway"/>
    <property type="evidence" value="ECO:0007669"/>
    <property type="project" value="TreeGrafter"/>
</dbReference>
<feature type="non-terminal residue" evidence="9">
    <location>
        <position position="1"/>
    </location>
</feature>
<dbReference type="PROSITE" id="PS01208">
    <property type="entry name" value="VWFC_1"/>
    <property type="match status" value="1"/>
</dbReference>
<dbReference type="SUPFAM" id="SSF57603">
    <property type="entry name" value="FnI-like domain"/>
    <property type="match status" value="1"/>
</dbReference>
<dbReference type="Proteomes" id="UP000886611">
    <property type="component" value="Unassembled WGS sequence"/>
</dbReference>
<feature type="domain" description="VWFC" evidence="8">
    <location>
        <begin position="389"/>
        <end position="454"/>
    </location>
</feature>
<keyword evidence="6" id="KW-0325">Glycoprotein</keyword>
<dbReference type="Pfam" id="PF19548">
    <property type="entry name" value="CHRDL_1_2_C"/>
    <property type="match status" value="1"/>
</dbReference>
<accession>A0A8X8BGE9</accession>
<comment type="caution">
    <text evidence="9">The sequence shown here is derived from an EMBL/GenBank/DDBJ whole genome shotgun (WGS) entry which is preliminary data.</text>
</comment>
<protein>
    <submittedName>
        <fullName evidence="9">CRDL2 protein</fullName>
    </submittedName>
</protein>
<dbReference type="Gene3D" id="2.10.70.10">
    <property type="entry name" value="Complement Module, domain 1"/>
    <property type="match status" value="1"/>
</dbReference>
<evidence type="ECO:0000256" key="6">
    <source>
        <dbReference type="ARBA" id="ARBA00023180"/>
    </source>
</evidence>
<evidence type="ECO:0000259" key="8">
    <source>
        <dbReference type="PROSITE" id="PS50184"/>
    </source>
</evidence>
<dbReference type="PROSITE" id="PS50184">
    <property type="entry name" value="VWFC_2"/>
    <property type="match status" value="1"/>
</dbReference>
<dbReference type="InterPro" id="IPR045716">
    <property type="entry name" value="CHRDL_1/2_C"/>
</dbReference>
<keyword evidence="10" id="KW-1185">Reference proteome</keyword>